<dbReference type="GO" id="GO:0005789">
    <property type="term" value="C:endoplasmic reticulum membrane"/>
    <property type="evidence" value="ECO:0007669"/>
    <property type="project" value="TreeGrafter"/>
</dbReference>
<reference evidence="8" key="1">
    <citation type="journal article" date="2010" name="Nature">
        <title>The Amphimedon queenslandica genome and the evolution of animal complexity.</title>
        <authorList>
            <person name="Srivastava M."/>
            <person name="Simakov O."/>
            <person name="Chapman J."/>
            <person name="Fahey B."/>
            <person name="Gauthier M.E."/>
            <person name="Mitros T."/>
            <person name="Richards G.S."/>
            <person name="Conaco C."/>
            <person name="Dacre M."/>
            <person name="Hellsten U."/>
            <person name="Larroux C."/>
            <person name="Putnam N.H."/>
            <person name="Stanke M."/>
            <person name="Adamska M."/>
            <person name="Darling A."/>
            <person name="Degnan S.M."/>
            <person name="Oakley T.H."/>
            <person name="Plachetzki D.C."/>
            <person name="Zhai Y."/>
            <person name="Adamski M."/>
            <person name="Calcino A."/>
            <person name="Cummins S.F."/>
            <person name="Goodstein D.M."/>
            <person name="Harris C."/>
            <person name="Jackson D.J."/>
            <person name="Leys S.P."/>
            <person name="Shu S."/>
            <person name="Woodcroft B.J."/>
            <person name="Vervoort M."/>
            <person name="Kosik K.S."/>
            <person name="Manning G."/>
            <person name="Degnan B.M."/>
            <person name="Rokhsar D.S."/>
        </authorList>
    </citation>
    <scope>NUCLEOTIDE SEQUENCE [LARGE SCALE GENOMIC DNA]</scope>
</reference>
<dbReference type="PANTHER" id="PTHR13407:SF0">
    <property type="entry name" value="FI05221P"/>
    <property type="match status" value="1"/>
</dbReference>
<evidence type="ECO:0000256" key="2">
    <source>
        <dbReference type="ARBA" id="ARBA00022692"/>
    </source>
</evidence>
<feature type="transmembrane region" description="Helical" evidence="6">
    <location>
        <begin position="54"/>
        <end position="72"/>
    </location>
</feature>
<accession>A0AAN0JCJ9</accession>
<dbReference type="PANTHER" id="PTHR13407">
    <property type="entry name" value="RNF121 PROTEIN"/>
    <property type="match status" value="1"/>
</dbReference>
<organism evidence="7 8">
    <name type="scientific">Amphimedon queenslandica</name>
    <name type="common">Sponge</name>
    <dbReference type="NCBI Taxonomy" id="400682"/>
    <lineage>
        <taxon>Eukaryota</taxon>
        <taxon>Metazoa</taxon>
        <taxon>Porifera</taxon>
        <taxon>Demospongiae</taxon>
        <taxon>Heteroscleromorpha</taxon>
        <taxon>Haplosclerida</taxon>
        <taxon>Niphatidae</taxon>
        <taxon>Amphimedon</taxon>
    </lineage>
</organism>
<sequence length="135" mass="16142">MSEATLSTHSTVASTSFDWDKIEWSKFSPEERHRLRHRMLEEKHRGHDLMHAEMILILFASIGIAQVLLFLWRIKHRKSYQAITLLGMWIIPFYLCVQLSFWRMIIVWSIFSIITLFVMFKATRKKLHVNTPRLV</sequence>
<evidence type="ECO:0000313" key="7">
    <source>
        <dbReference type="EnsemblMetazoa" id="XP_019854433.1"/>
    </source>
</evidence>
<comment type="subcellular location">
    <subcellularLocation>
        <location evidence="1">Membrane</location>
        <topology evidence="1">Multi-pass membrane protein</topology>
    </subcellularLocation>
</comment>
<evidence type="ECO:0000256" key="6">
    <source>
        <dbReference type="SAM" id="Phobius"/>
    </source>
</evidence>
<dbReference type="AlphaFoldDB" id="A0AAN0JCJ9"/>
<dbReference type="Proteomes" id="UP000007879">
    <property type="component" value="Unassembled WGS sequence"/>
</dbReference>
<evidence type="ECO:0000256" key="1">
    <source>
        <dbReference type="ARBA" id="ARBA00004141"/>
    </source>
</evidence>
<protein>
    <submittedName>
        <fullName evidence="7">Uncharacterized protein</fullName>
    </submittedName>
</protein>
<dbReference type="InterPro" id="IPR040176">
    <property type="entry name" value="RNF121/RNF175"/>
</dbReference>
<dbReference type="GO" id="GO:0000139">
    <property type="term" value="C:Golgi membrane"/>
    <property type="evidence" value="ECO:0007669"/>
    <property type="project" value="TreeGrafter"/>
</dbReference>
<dbReference type="GO" id="GO:0036503">
    <property type="term" value="P:ERAD pathway"/>
    <property type="evidence" value="ECO:0007669"/>
    <property type="project" value="TreeGrafter"/>
</dbReference>
<keyword evidence="3" id="KW-0479">Metal-binding</keyword>
<dbReference type="EnsemblMetazoa" id="XM_019998874.1">
    <property type="protein sequence ID" value="XP_019854433.1"/>
    <property type="gene ID" value="LOC109583488"/>
</dbReference>
<name>A0AAN0JCJ9_AMPQE</name>
<dbReference type="GO" id="GO:0061630">
    <property type="term" value="F:ubiquitin protein ligase activity"/>
    <property type="evidence" value="ECO:0007669"/>
    <property type="project" value="TreeGrafter"/>
</dbReference>
<evidence type="ECO:0000256" key="4">
    <source>
        <dbReference type="ARBA" id="ARBA00022989"/>
    </source>
</evidence>
<evidence type="ECO:0000256" key="5">
    <source>
        <dbReference type="ARBA" id="ARBA00023136"/>
    </source>
</evidence>
<keyword evidence="2 6" id="KW-0812">Transmembrane</keyword>
<evidence type="ECO:0000256" key="3">
    <source>
        <dbReference type="ARBA" id="ARBA00022723"/>
    </source>
</evidence>
<proteinExistence type="predicted"/>
<dbReference type="KEGG" id="aqu:109583488"/>
<evidence type="ECO:0000313" key="8">
    <source>
        <dbReference type="Proteomes" id="UP000007879"/>
    </source>
</evidence>
<keyword evidence="5 6" id="KW-0472">Membrane</keyword>
<dbReference type="GeneID" id="109583488"/>
<keyword evidence="4 6" id="KW-1133">Transmembrane helix</keyword>
<dbReference type="GO" id="GO:0046872">
    <property type="term" value="F:metal ion binding"/>
    <property type="evidence" value="ECO:0007669"/>
    <property type="project" value="UniProtKB-KW"/>
</dbReference>
<reference evidence="7" key="2">
    <citation type="submission" date="2024-06" db="UniProtKB">
        <authorList>
            <consortium name="EnsemblMetazoa"/>
        </authorList>
    </citation>
    <scope>IDENTIFICATION</scope>
</reference>
<dbReference type="RefSeq" id="XP_019854433.1">
    <property type="nucleotide sequence ID" value="XM_019998874.1"/>
</dbReference>
<feature type="transmembrane region" description="Helical" evidence="6">
    <location>
        <begin position="79"/>
        <end position="95"/>
    </location>
</feature>
<feature type="transmembrane region" description="Helical" evidence="6">
    <location>
        <begin position="101"/>
        <end position="120"/>
    </location>
</feature>
<keyword evidence="8" id="KW-1185">Reference proteome</keyword>